<accession>A0A5P6P2P5</accession>
<protein>
    <submittedName>
        <fullName evidence="1">Uncharacterized protein</fullName>
    </submittedName>
</protein>
<gene>
    <name evidence="1" type="ORF">F8237_09615</name>
</gene>
<organism evidence="1 2">
    <name type="scientific">Bradyrhizobium betae</name>
    <dbReference type="NCBI Taxonomy" id="244734"/>
    <lineage>
        <taxon>Bacteria</taxon>
        <taxon>Pseudomonadati</taxon>
        <taxon>Pseudomonadota</taxon>
        <taxon>Alphaproteobacteria</taxon>
        <taxon>Hyphomicrobiales</taxon>
        <taxon>Nitrobacteraceae</taxon>
        <taxon>Bradyrhizobium</taxon>
    </lineage>
</organism>
<name>A0A5P6P2P5_9BRAD</name>
<dbReference type="RefSeq" id="WP_151644057.1">
    <property type="nucleotide sequence ID" value="NZ_CP044543.1"/>
</dbReference>
<evidence type="ECO:0000313" key="2">
    <source>
        <dbReference type="Proteomes" id="UP000325641"/>
    </source>
</evidence>
<dbReference type="EMBL" id="CP044543">
    <property type="protein sequence ID" value="QFI72622.1"/>
    <property type="molecule type" value="Genomic_DNA"/>
</dbReference>
<dbReference type="Proteomes" id="UP000325641">
    <property type="component" value="Chromosome"/>
</dbReference>
<evidence type="ECO:0000313" key="1">
    <source>
        <dbReference type="EMBL" id="QFI72622.1"/>
    </source>
</evidence>
<dbReference type="KEGG" id="bbet:F8237_09615"/>
<dbReference type="AlphaFoldDB" id="A0A5P6P2P5"/>
<dbReference type="OrthoDB" id="9843346at2"/>
<reference evidence="2" key="1">
    <citation type="submission" date="2019-10" db="EMBL/GenBank/DDBJ databases">
        <title>Complete Genome Sequence of Bradyrhizobium betae type strain PL7HG1T.</title>
        <authorList>
            <person name="Bromfield E.S.P."/>
            <person name="Cloutier S."/>
        </authorList>
    </citation>
    <scope>NUCLEOTIDE SEQUENCE [LARGE SCALE GENOMIC DNA]</scope>
    <source>
        <strain evidence="2">PL7HG1</strain>
    </source>
</reference>
<proteinExistence type="predicted"/>
<sequence length="277" mass="32231">MQKPPAVFDHLGPYAQPPAVAECYRMNERLWLKYLELAGDYEHEDNQSREFQIVRMLHIAEITSSAVRLNASWGLTPAAMSLLRDRYEQTVRFSWLVRNPDPLAFQKYDRTKFAKMGDLAKAAKPETRADFEKLYGPLPAWATEPLTKEQRTFFQEWSTLDLRSTAKKRDELPPLSDLHIAKEKLAPSYDAIYAQFSSVAHYDRFSLEFMQVNKSPDGSRHLGAQPHWPRMLILQNAHFDIIQCYEAAHICYQRDASLIFNSFFFEWNQLAKEIVPP</sequence>